<accession>A0A0V0QUA8</accession>
<reference evidence="2 3" key="1">
    <citation type="journal article" date="2015" name="Sci. Rep.">
        <title>Genome of the facultative scuticociliatosis pathogen Pseudocohnilembus persalinus provides insight into its virulence through horizontal gene transfer.</title>
        <authorList>
            <person name="Xiong J."/>
            <person name="Wang G."/>
            <person name="Cheng J."/>
            <person name="Tian M."/>
            <person name="Pan X."/>
            <person name="Warren A."/>
            <person name="Jiang C."/>
            <person name="Yuan D."/>
            <person name="Miao W."/>
        </authorList>
    </citation>
    <scope>NUCLEOTIDE SEQUENCE [LARGE SCALE GENOMIC DNA]</scope>
    <source>
        <strain evidence="2">36N120E</strain>
    </source>
</reference>
<dbReference type="AlphaFoldDB" id="A0A0V0QUA8"/>
<dbReference type="EMBL" id="LDAU01000106">
    <property type="protein sequence ID" value="KRX05528.1"/>
    <property type="molecule type" value="Genomic_DNA"/>
</dbReference>
<keyword evidence="3" id="KW-1185">Reference proteome</keyword>
<feature type="compositionally biased region" description="Polar residues" evidence="1">
    <location>
        <begin position="236"/>
        <end position="249"/>
    </location>
</feature>
<evidence type="ECO:0000256" key="1">
    <source>
        <dbReference type="SAM" id="MobiDB-lite"/>
    </source>
</evidence>
<sequence length="408" mass="48307">MHLKGNSSEQNYSLSMHQNGKFFGQDPVFQYNFIIQNPYSSQGNNNTYVKHINGLQTIPKHLSYNNQSQQFIQQVKVEDFQHQKKFENIKFDGGQLVGQNLGLKRKCSQNFENGACLVNIKLCSNQFIPSISNEFGVFLKDQNQTIRKQENKSIKDKQKLKQQQQIQNCNESNYETEENTSFEDLKQFDSSYSEFQQNHKYYYNQQISQKKDSYLYNQQSQFKSAIKNQKDNVQLESYSSESSNKTKNFSEIKPCQQISKNKDSKRQSKSNSIDKKTKRHERNLYPYFGVHFKKSLRENSEFQETLQQQLNIENPVWYVIDKLLNEKLQTKKNLEDILYKKDQAINMAIKIWFQKFLKLSIQSTKNSKNKHISDTHDQRYNAFLRRGQKVVKFIKNLEQNLEVDQDSE</sequence>
<comment type="caution">
    <text evidence="2">The sequence shown here is derived from an EMBL/GenBank/DDBJ whole genome shotgun (WGS) entry which is preliminary data.</text>
</comment>
<dbReference type="Proteomes" id="UP000054937">
    <property type="component" value="Unassembled WGS sequence"/>
</dbReference>
<feature type="region of interest" description="Disordered" evidence="1">
    <location>
        <begin position="236"/>
        <end position="276"/>
    </location>
</feature>
<proteinExistence type="predicted"/>
<evidence type="ECO:0000313" key="2">
    <source>
        <dbReference type="EMBL" id="KRX05528.1"/>
    </source>
</evidence>
<dbReference type="InParanoid" id="A0A0V0QUA8"/>
<organism evidence="2 3">
    <name type="scientific">Pseudocohnilembus persalinus</name>
    <name type="common">Ciliate</name>
    <dbReference type="NCBI Taxonomy" id="266149"/>
    <lineage>
        <taxon>Eukaryota</taxon>
        <taxon>Sar</taxon>
        <taxon>Alveolata</taxon>
        <taxon>Ciliophora</taxon>
        <taxon>Intramacronucleata</taxon>
        <taxon>Oligohymenophorea</taxon>
        <taxon>Scuticociliatia</taxon>
        <taxon>Philasterida</taxon>
        <taxon>Pseudocohnilembidae</taxon>
        <taxon>Pseudocohnilembus</taxon>
    </lineage>
</organism>
<evidence type="ECO:0000313" key="3">
    <source>
        <dbReference type="Proteomes" id="UP000054937"/>
    </source>
</evidence>
<gene>
    <name evidence="2" type="ORF">PPERSA_12706</name>
</gene>
<protein>
    <submittedName>
        <fullName evidence="2">Uncharacterized protein</fullName>
    </submittedName>
</protein>
<name>A0A0V0QUA8_PSEPJ</name>